<protein>
    <submittedName>
        <fullName evidence="1">Uncharacterized protein</fullName>
    </submittedName>
</protein>
<dbReference type="AlphaFoldDB" id="A0A382PWV7"/>
<accession>A0A382PWV7</accession>
<feature type="non-terminal residue" evidence="1">
    <location>
        <position position="117"/>
    </location>
</feature>
<dbReference type="EMBL" id="UINC01110028">
    <property type="protein sequence ID" value="SVC77260.1"/>
    <property type="molecule type" value="Genomic_DNA"/>
</dbReference>
<sequence>MVFLAIAIALGLQWAALQMVAWTGMILTNAQTMPLAVAVEKAVSGKEDCALCLFIAENRTNSAGEETVILRSTFSLEAVFGIQDSLLDTPHFTFCFLHENFIIHNEDMQGPPRPPPE</sequence>
<proteinExistence type="predicted"/>
<evidence type="ECO:0000313" key="1">
    <source>
        <dbReference type="EMBL" id="SVC77260.1"/>
    </source>
</evidence>
<gene>
    <name evidence="1" type="ORF">METZ01_LOCUS330114</name>
</gene>
<name>A0A382PWV7_9ZZZZ</name>
<organism evidence="1">
    <name type="scientific">marine metagenome</name>
    <dbReference type="NCBI Taxonomy" id="408172"/>
    <lineage>
        <taxon>unclassified sequences</taxon>
        <taxon>metagenomes</taxon>
        <taxon>ecological metagenomes</taxon>
    </lineage>
</organism>
<reference evidence="1" key="1">
    <citation type="submission" date="2018-05" db="EMBL/GenBank/DDBJ databases">
        <authorList>
            <person name="Lanie J.A."/>
            <person name="Ng W.-L."/>
            <person name="Kazmierczak K.M."/>
            <person name="Andrzejewski T.M."/>
            <person name="Davidsen T.M."/>
            <person name="Wayne K.J."/>
            <person name="Tettelin H."/>
            <person name="Glass J.I."/>
            <person name="Rusch D."/>
            <person name="Podicherti R."/>
            <person name="Tsui H.-C.T."/>
            <person name="Winkler M.E."/>
        </authorList>
    </citation>
    <scope>NUCLEOTIDE SEQUENCE</scope>
</reference>